<dbReference type="OrthoDB" id="9797795at2"/>
<dbReference type="Pfam" id="PF01075">
    <property type="entry name" value="Glyco_transf_9"/>
    <property type="match status" value="1"/>
</dbReference>
<dbReference type="eggNOG" id="COG0859">
    <property type="taxonomic scope" value="Bacteria"/>
</dbReference>
<evidence type="ECO:0000256" key="2">
    <source>
        <dbReference type="ARBA" id="ARBA00022679"/>
    </source>
</evidence>
<dbReference type="GO" id="GO:0009244">
    <property type="term" value="P:lipopolysaccharide core region biosynthetic process"/>
    <property type="evidence" value="ECO:0007669"/>
    <property type="project" value="TreeGrafter"/>
</dbReference>
<dbReference type="SUPFAM" id="SSF53756">
    <property type="entry name" value="UDP-Glycosyltransferase/glycogen phosphorylase"/>
    <property type="match status" value="1"/>
</dbReference>
<dbReference type="PANTHER" id="PTHR30160">
    <property type="entry name" value="TETRAACYLDISACCHARIDE 4'-KINASE-RELATED"/>
    <property type="match status" value="1"/>
</dbReference>
<dbReference type="GO" id="GO:0008713">
    <property type="term" value="F:ADP-heptose-lipopolysaccharide heptosyltransferase activity"/>
    <property type="evidence" value="ECO:0007669"/>
    <property type="project" value="TreeGrafter"/>
</dbReference>
<keyword evidence="4" id="KW-1185">Reference proteome</keyword>
<dbReference type="KEGG" id="geo:Geob_2115"/>
<dbReference type="InterPro" id="IPR051199">
    <property type="entry name" value="LPS_LOS_Heptosyltrfase"/>
</dbReference>
<dbReference type="CDD" id="cd03789">
    <property type="entry name" value="GT9_LPS_heptosyltransferase"/>
    <property type="match status" value="1"/>
</dbReference>
<dbReference type="PANTHER" id="PTHR30160:SF7">
    <property type="entry name" value="ADP-HEPTOSE--LPS HEPTOSYLTRANSFERASE 2"/>
    <property type="match status" value="1"/>
</dbReference>
<dbReference type="AlphaFoldDB" id="B9M8X4"/>
<evidence type="ECO:0000256" key="1">
    <source>
        <dbReference type="ARBA" id="ARBA00022676"/>
    </source>
</evidence>
<proteinExistence type="predicted"/>
<keyword evidence="2 3" id="KW-0808">Transferase</keyword>
<dbReference type="Gene3D" id="3.40.50.2000">
    <property type="entry name" value="Glycogen Phosphorylase B"/>
    <property type="match status" value="2"/>
</dbReference>
<accession>B9M8X4</accession>
<dbReference type="GO" id="GO:0005829">
    <property type="term" value="C:cytosol"/>
    <property type="evidence" value="ECO:0007669"/>
    <property type="project" value="TreeGrafter"/>
</dbReference>
<dbReference type="InterPro" id="IPR002201">
    <property type="entry name" value="Glyco_trans_9"/>
</dbReference>
<evidence type="ECO:0000313" key="4">
    <source>
        <dbReference type="Proteomes" id="UP000007721"/>
    </source>
</evidence>
<name>B9M8X4_GEODF</name>
<keyword evidence="1" id="KW-0328">Glycosyltransferase</keyword>
<dbReference type="STRING" id="316067.Geob_2115"/>
<dbReference type="CAZy" id="GT9">
    <property type="family name" value="Glycosyltransferase Family 9"/>
</dbReference>
<dbReference type="Proteomes" id="UP000007721">
    <property type="component" value="Chromosome"/>
</dbReference>
<dbReference type="RefSeq" id="WP_012647199.1">
    <property type="nucleotide sequence ID" value="NC_011979.1"/>
</dbReference>
<gene>
    <name evidence="3" type="ordered locus">Geob_2115</name>
</gene>
<reference evidence="3 4" key="1">
    <citation type="submission" date="2009-01" db="EMBL/GenBank/DDBJ databases">
        <title>Complete sequence of Geobacter sp. FRC-32.</title>
        <authorList>
            <consortium name="US DOE Joint Genome Institute"/>
            <person name="Lucas S."/>
            <person name="Copeland A."/>
            <person name="Lapidus A."/>
            <person name="Glavina del Rio T."/>
            <person name="Dalin E."/>
            <person name="Tice H."/>
            <person name="Bruce D."/>
            <person name="Goodwin L."/>
            <person name="Pitluck S."/>
            <person name="Saunders E."/>
            <person name="Brettin T."/>
            <person name="Detter J.C."/>
            <person name="Han C."/>
            <person name="Larimer F."/>
            <person name="Land M."/>
            <person name="Hauser L."/>
            <person name="Kyrpides N."/>
            <person name="Ovchinnikova G."/>
            <person name="Kostka J."/>
            <person name="Richardson P."/>
        </authorList>
    </citation>
    <scope>NUCLEOTIDE SEQUENCE [LARGE SCALE GENOMIC DNA]</scope>
    <source>
        <strain evidence="4">DSM 22248 / JCM 15807 / FRC-32</strain>
    </source>
</reference>
<dbReference type="HOGENOM" id="CLU_038371_0_0_7"/>
<sequence length="331" mass="36191">MNILIIKPGAVGDLLQLTPVMRTLKIRFPDSRITLLVGSMATAAMFNHSNNVDNIVVFDRKGAHRSWPAFLNLCRQIHAGRFDLIVNFQRSNVKAWLIAMAAFPCRILVYKKARGRTVHAVVNHLETIVPLGIDLANADLHLDMPITSEEMEKAEKLLIPAGFRHKPLIALNPGASNRIKCWSTKKFAELGDRLIDELKVDIIVVGAPDERDLAEGIIAAMRNKPLDLLGKTNLRELGALLAASNLLVSGDTGPMHMATAVGTPVVALFGAIEPLRTGPVGNGHTVIRHGEIDCVPCNGKRCKNPHYLECMEKITVEEVFDAVASMLAEGK</sequence>
<evidence type="ECO:0000313" key="3">
    <source>
        <dbReference type="EMBL" id="ACM20470.1"/>
    </source>
</evidence>
<organism evidence="3 4">
    <name type="scientific">Geotalea daltonii (strain DSM 22248 / JCM 15807 / FRC-32)</name>
    <name type="common">Geobacter daltonii</name>
    <dbReference type="NCBI Taxonomy" id="316067"/>
    <lineage>
        <taxon>Bacteria</taxon>
        <taxon>Pseudomonadati</taxon>
        <taxon>Thermodesulfobacteriota</taxon>
        <taxon>Desulfuromonadia</taxon>
        <taxon>Geobacterales</taxon>
        <taxon>Geobacteraceae</taxon>
        <taxon>Geotalea</taxon>
    </lineage>
</organism>
<protein>
    <submittedName>
        <fullName evidence="3">ADP-heptose--lipopolysaccharide heptosyltransferase</fullName>
    </submittedName>
</protein>
<dbReference type="EMBL" id="CP001390">
    <property type="protein sequence ID" value="ACM20470.1"/>
    <property type="molecule type" value="Genomic_DNA"/>
</dbReference>